<dbReference type="InterPro" id="IPR021125">
    <property type="entry name" value="DUF2127"/>
</dbReference>
<reference evidence="2 3" key="1">
    <citation type="submission" date="2020-06" db="EMBL/GenBank/DDBJ databases">
        <title>Actinomadura xiongansis sp. nov., isolated from soil of Baiyangdian.</title>
        <authorList>
            <person name="Zhang X."/>
        </authorList>
    </citation>
    <scope>NUCLEOTIDE SEQUENCE [LARGE SCALE GENOMIC DNA]</scope>
    <source>
        <strain evidence="2 3">HBUM206468</strain>
    </source>
</reference>
<gene>
    <name evidence="2" type="ORF">HKK74_10510</name>
</gene>
<evidence type="ECO:0000313" key="2">
    <source>
        <dbReference type="EMBL" id="MBC6465927.1"/>
    </source>
</evidence>
<comment type="caution">
    <text evidence="2">The sequence shown here is derived from an EMBL/GenBank/DDBJ whole genome shotgun (WGS) entry which is preliminary data.</text>
</comment>
<evidence type="ECO:0000256" key="1">
    <source>
        <dbReference type="SAM" id="Phobius"/>
    </source>
</evidence>
<keyword evidence="1" id="KW-0472">Membrane</keyword>
<sequence>MDWSLLTCARKGHVTYAPDEPRLRGRLRAGTPVGEAWRCLRCGAYVHGPPHGSGPADEAPLVMRGRQLRDAFIMRLFAVERAIRALIVLAAAYGVWRFAHHRGSIQRIFQEDLPLLRPLAGKVGWDLDHSKIVMGLRHALEVGTGTLTWVAVGLLAYAVVEFIEAVGLWLLKRWGEYFAVIATSFGLPIEIYELTERVTVVRLAAFVVNVVLIVYIVVSKRLFGLRGGRAAHDAQQHNASLLAVERASHEADPRHGTATT</sequence>
<feature type="transmembrane region" description="Helical" evidence="1">
    <location>
        <begin position="72"/>
        <end position="96"/>
    </location>
</feature>
<proteinExistence type="predicted"/>
<evidence type="ECO:0000313" key="3">
    <source>
        <dbReference type="Proteomes" id="UP000805614"/>
    </source>
</evidence>
<keyword evidence="1" id="KW-1133">Transmembrane helix</keyword>
<dbReference type="Pfam" id="PF09900">
    <property type="entry name" value="DUF2127"/>
    <property type="match status" value="1"/>
</dbReference>
<dbReference type="RefSeq" id="WP_187242942.1">
    <property type="nucleotide sequence ID" value="NZ_BAAAOK010000028.1"/>
</dbReference>
<feature type="transmembrane region" description="Helical" evidence="1">
    <location>
        <begin position="200"/>
        <end position="218"/>
    </location>
</feature>
<dbReference type="Proteomes" id="UP000805614">
    <property type="component" value="Unassembled WGS sequence"/>
</dbReference>
<keyword evidence="1" id="KW-0812">Transmembrane</keyword>
<name>A0ABR7LN66_9ACTN</name>
<feature type="transmembrane region" description="Helical" evidence="1">
    <location>
        <begin position="147"/>
        <end position="170"/>
    </location>
</feature>
<keyword evidence="3" id="KW-1185">Reference proteome</keyword>
<accession>A0ABR7LN66</accession>
<dbReference type="EMBL" id="JABVEC010000006">
    <property type="protein sequence ID" value="MBC6465927.1"/>
    <property type="molecule type" value="Genomic_DNA"/>
</dbReference>
<organism evidence="2 3">
    <name type="scientific">Actinomadura alba</name>
    <dbReference type="NCBI Taxonomy" id="406431"/>
    <lineage>
        <taxon>Bacteria</taxon>
        <taxon>Bacillati</taxon>
        <taxon>Actinomycetota</taxon>
        <taxon>Actinomycetes</taxon>
        <taxon>Streptosporangiales</taxon>
        <taxon>Thermomonosporaceae</taxon>
        <taxon>Actinomadura</taxon>
    </lineage>
</organism>
<protein>
    <submittedName>
        <fullName evidence="2">DUF2127 domain-containing protein</fullName>
    </submittedName>
</protein>